<feature type="domain" description="Transposase Helix-turn-helix" evidence="2">
    <location>
        <begin position="4"/>
        <end position="25"/>
    </location>
</feature>
<dbReference type="Proteomes" id="UP001560045">
    <property type="component" value="Unassembled WGS sequence"/>
</dbReference>
<dbReference type="InterPro" id="IPR027805">
    <property type="entry name" value="Transposase_HTH_dom"/>
</dbReference>
<protein>
    <submittedName>
        <fullName evidence="3">Transposase family protein</fullName>
    </submittedName>
</protein>
<evidence type="ECO:0000313" key="3">
    <source>
        <dbReference type="EMBL" id="MEX5721064.1"/>
    </source>
</evidence>
<sequence>MFIDRLLATLVHLRHGVTHDVLACWLESLAPRSPGPSGRAPAAGRARLHRGGRGPAAHPGRRGHSPEGERAGGSARCHRGAGAPPGGRSGRPAGSGSSRARRARTRSRRWWSPTPSGGCCSAGKPARAPSTI</sequence>
<feature type="compositionally biased region" description="Low complexity" evidence="1">
    <location>
        <begin position="30"/>
        <end position="45"/>
    </location>
</feature>
<gene>
    <name evidence="3" type="ORF">ABQ292_22150</name>
</gene>
<dbReference type="EMBL" id="JBFNXQ010000103">
    <property type="protein sequence ID" value="MEX5721064.1"/>
    <property type="molecule type" value="Genomic_DNA"/>
</dbReference>
<comment type="caution">
    <text evidence="3">The sequence shown here is derived from an EMBL/GenBank/DDBJ whole genome shotgun (WGS) entry which is preliminary data.</text>
</comment>
<keyword evidence="4" id="KW-1185">Reference proteome</keyword>
<dbReference type="RefSeq" id="WP_369209880.1">
    <property type="nucleotide sequence ID" value="NZ_JBFNXQ010000103.1"/>
</dbReference>
<evidence type="ECO:0000313" key="4">
    <source>
        <dbReference type="Proteomes" id="UP001560045"/>
    </source>
</evidence>
<proteinExistence type="predicted"/>
<name>A0ABV3XKE5_9ACTN</name>
<evidence type="ECO:0000256" key="1">
    <source>
        <dbReference type="SAM" id="MobiDB-lite"/>
    </source>
</evidence>
<feature type="region of interest" description="Disordered" evidence="1">
    <location>
        <begin position="30"/>
        <end position="132"/>
    </location>
</feature>
<feature type="compositionally biased region" description="Basic residues" evidence="1">
    <location>
        <begin position="99"/>
        <end position="109"/>
    </location>
</feature>
<reference evidence="3 4" key="1">
    <citation type="submission" date="2024-06" db="EMBL/GenBank/DDBJ databases">
        <title>Draft genome sequence of Geodermatophilus badlandi, a novel member of the Geodermatophilaceae isolated from badland sedimentary rocks in the Red desert, Wyoming, USA.</title>
        <authorList>
            <person name="Ben Tekaya S."/>
            <person name="Nouioui I."/>
            <person name="Flores G.M."/>
            <person name="Shaal M.N."/>
            <person name="Bredoire F."/>
            <person name="Basile F."/>
            <person name="Van Diepen L."/>
            <person name="Ward N.L."/>
        </authorList>
    </citation>
    <scope>NUCLEOTIDE SEQUENCE [LARGE SCALE GENOMIC DNA]</scope>
    <source>
        <strain evidence="3 4">WL48A</strain>
    </source>
</reference>
<dbReference type="Pfam" id="PF13613">
    <property type="entry name" value="HTH_Tnp_4"/>
    <property type="match status" value="1"/>
</dbReference>
<evidence type="ECO:0000259" key="2">
    <source>
        <dbReference type="Pfam" id="PF13613"/>
    </source>
</evidence>
<accession>A0ABV3XKE5</accession>
<organism evidence="3 4">
    <name type="scientific">Geodermatophilus maliterrae</name>
    <dbReference type="NCBI Taxonomy" id="3162531"/>
    <lineage>
        <taxon>Bacteria</taxon>
        <taxon>Bacillati</taxon>
        <taxon>Actinomycetota</taxon>
        <taxon>Actinomycetes</taxon>
        <taxon>Geodermatophilales</taxon>
        <taxon>Geodermatophilaceae</taxon>
        <taxon>Geodermatophilus</taxon>
    </lineage>
</organism>